<feature type="transmembrane region" description="Helical" evidence="9">
    <location>
        <begin position="390"/>
        <end position="414"/>
    </location>
</feature>
<comment type="subcellular location">
    <subcellularLocation>
        <location evidence="1">Membrane</location>
        <topology evidence="1">Multi-pass membrane protein</topology>
    </subcellularLocation>
</comment>
<gene>
    <name evidence="11" type="ORF">FSAL1345_LOCUS873</name>
</gene>
<keyword evidence="5" id="KW-0915">Sodium</keyword>
<feature type="transmembrane region" description="Helical" evidence="9">
    <location>
        <begin position="60"/>
        <end position="81"/>
    </location>
</feature>
<dbReference type="InterPro" id="IPR004709">
    <property type="entry name" value="NaH_exchanger"/>
</dbReference>
<proteinExistence type="predicted"/>
<feature type="transmembrane region" description="Helical" evidence="9">
    <location>
        <begin position="205"/>
        <end position="226"/>
    </location>
</feature>
<accession>A0A7S3MR45</accession>
<feature type="transmembrane region" description="Helical" evidence="9">
    <location>
        <begin position="363"/>
        <end position="383"/>
    </location>
</feature>
<feature type="transmembrane region" description="Helical" evidence="9">
    <location>
        <begin position="136"/>
        <end position="155"/>
    </location>
</feature>
<reference evidence="11" key="1">
    <citation type="submission" date="2021-01" db="EMBL/GenBank/DDBJ databases">
        <authorList>
            <person name="Corre E."/>
            <person name="Pelletier E."/>
            <person name="Niang G."/>
            <person name="Scheremetjew M."/>
            <person name="Finn R."/>
            <person name="Kale V."/>
            <person name="Holt S."/>
            <person name="Cochrane G."/>
            <person name="Meng A."/>
            <person name="Brown T."/>
            <person name="Cohen L."/>
        </authorList>
    </citation>
    <scope>NUCLEOTIDE SEQUENCE</scope>
</reference>
<feature type="transmembrane region" description="Helical" evidence="9">
    <location>
        <begin position="293"/>
        <end position="315"/>
    </location>
</feature>
<protein>
    <recommendedName>
        <fullName evidence="10">Cation/H+ exchanger transmembrane domain-containing protein</fullName>
    </recommendedName>
</protein>
<dbReference type="InterPro" id="IPR018422">
    <property type="entry name" value="Cation/H_exchanger_CPA1"/>
</dbReference>
<dbReference type="PANTHER" id="PTHR10110">
    <property type="entry name" value="SODIUM/HYDROGEN EXCHANGER"/>
    <property type="match status" value="1"/>
</dbReference>
<keyword evidence="8" id="KW-0739">Sodium transport</keyword>
<dbReference type="GO" id="GO:0005886">
    <property type="term" value="C:plasma membrane"/>
    <property type="evidence" value="ECO:0007669"/>
    <property type="project" value="TreeGrafter"/>
</dbReference>
<evidence type="ECO:0000256" key="4">
    <source>
        <dbReference type="ARBA" id="ARBA00022989"/>
    </source>
</evidence>
<dbReference type="InterPro" id="IPR006153">
    <property type="entry name" value="Cation/H_exchanger_TM"/>
</dbReference>
<dbReference type="GO" id="GO:0015386">
    <property type="term" value="F:potassium:proton antiporter activity"/>
    <property type="evidence" value="ECO:0007669"/>
    <property type="project" value="TreeGrafter"/>
</dbReference>
<evidence type="ECO:0000313" key="11">
    <source>
        <dbReference type="EMBL" id="CAE0317604.1"/>
    </source>
</evidence>
<feature type="transmembrane region" description="Helical" evidence="9">
    <location>
        <begin position="93"/>
        <end position="116"/>
    </location>
</feature>
<keyword evidence="7 9" id="KW-0472">Membrane</keyword>
<dbReference type="Pfam" id="PF00999">
    <property type="entry name" value="Na_H_Exchanger"/>
    <property type="match status" value="1"/>
</dbReference>
<dbReference type="GO" id="GO:0051453">
    <property type="term" value="P:regulation of intracellular pH"/>
    <property type="evidence" value="ECO:0007669"/>
    <property type="project" value="TreeGrafter"/>
</dbReference>
<evidence type="ECO:0000256" key="8">
    <source>
        <dbReference type="ARBA" id="ARBA00023201"/>
    </source>
</evidence>
<keyword evidence="6" id="KW-0406">Ion transport</keyword>
<dbReference type="GO" id="GO:0098719">
    <property type="term" value="P:sodium ion import across plasma membrane"/>
    <property type="evidence" value="ECO:0007669"/>
    <property type="project" value="TreeGrafter"/>
</dbReference>
<keyword evidence="2" id="KW-0813">Transport</keyword>
<evidence type="ECO:0000256" key="3">
    <source>
        <dbReference type="ARBA" id="ARBA00022692"/>
    </source>
</evidence>
<feature type="domain" description="Cation/H+ exchanger transmembrane" evidence="10">
    <location>
        <begin position="31"/>
        <end position="413"/>
    </location>
</feature>
<dbReference type="GO" id="GO:0015385">
    <property type="term" value="F:sodium:proton antiporter activity"/>
    <property type="evidence" value="ECO:0007669"/>
    <property type="project" value="InterPro"/>
</dbReference>
<feature type="transmembrane region" description="Helical" evidence="9">
    <location>
        <begin position="6"/>
        <end position="25"/>
    </location>
</feature>
<dbReference type="Gene3D" id="6.10.140.1330">
    <property type="match status" value="1"/>
</dbReference>
<evidence type="ECO:0000256" key="9">
    <source>
        <dbReference type="SAM" id="Phobius"/>
    </source>
</evidence>
<dbReference type="AlphaFoldDB" id="A0A7S3MR45"/>
<name>A0A7S3MR45_9CILI</name>
<dbReference type="PRINTS" id="PR01084">
    <property type="entry name" value="NAHEXCHNGR"/>
</dbReference>
<evidence type="ECO:0000259" key="10">
    <source>
        <dbReference type="Pfam" id="PF00999"/>
    </source>
</evidence>
<evidence type="ECO:0000256" key="6">
    <source>
        <dbReference type="ARBA" id="ARBA00023065"/>
    </source>
</evidence>
<keyword evidence="4 9" id="KW-1133">Transmembrane helix</keyword>
<evidence type="ECO:0000256" key="7">
    <source>
        <dbReference type="ARBA" id="ARBA00023136"/>
    </source>
</evidence>
<feature type="transmembrane region" description="Helical" evidence="9">
    <location>
        <begin position="247"/>
        <end position="273"/>
    </location>
</feature>
<sequence length="511" mass="56689">MELLSVEILVCLFAVGVYMLLSVYLEKWNVSYIHESGVCIVIGLLAGAIMNFTWRQPSKFSATVFFNFMLPFLILAAGYNMKRRRFFRNIGPIFLFGVLGTFISFVLIGIGAYLLSSMELYTDYWGNQMQFTLKEGLMMGAVLSASDVVCALSLVQEEKTPRLHSILFGEAVTNDAVAILLFQSLGSVDLTNISTKTVFVFVGEFLYNSISSVILGVLFGCCAAYFSRKFEALRGDASNQTALLFYIAWFCYVVAELLGISGVIALLVCAIIMGHYAWYNLSSTAREVTSDTFRFLGDGAEALIFAYLGITAFSYNADKISFYFILAMVGVVLTARFIGTFVLTLLVKGLTCGKFDLPMSSVAVVWVGGTIRGAIAFGLIVTVDTENSDILVLTVLGLVIFTTLVFGTFLPLWIKIVKPLENQHAIATSQGENVSKGILDSQLDHPLLGHHKQKFVITKEDVTSKRSLLHEAWRKFDDNYIKPVLIDPRERFTQQRTREDLQARAGSPKKD</sequence>
<evidence type="ECO:0000256" key="1">
    <source>
        <dbReference type="ARBA" id="ARBA00004141"/>
    </source>
</evidence>
<feature type="transmembrane region" description="Helical" evidence="9">
    <location>
        <begin position="322"/>
        <end position="343"/>
    </location>
</feature>
<keyword evidence="3 9" id="KW-0812">Transmembrane</keyword>
<evidence type="ECO:0000256" key="2">
    <source>
        <dbReference type="ARBA" id="ARBA00022448"/>
    </source>
</evidence>
<feature type="transmembrane region" description="Helical" evidence="9">
    <location>
        <begin position="37"/>
        <end position="54"/>
    </location>
</feature>
<dbReference type="PANTHER" id="PTHR10110:SF187">
    <property type="entry name" value="SODIUM_HYDROGEN EXCHANGER"/>
    <property type="match status" value="1"/>
</dbReference>
<evidence type="ECO:0000256" key="5">
    <source>
        <dbReference type="ARBA" id="ARBA00023053"/>
    </source>
</evidence>
<dbReference type="EMBL" id="HBIF01001024">
    <property type="protein sequence ID" value="CAE0317604.1"/>
    <property type="molecule type" value="Transcribed_RNA"/>
</dbReference>
<organism evidence="11">
    <name type="scientific">Fabrea salina</name>
    <dbReference type="NCBI Taxonomy" id="342563"/>
    <lineage>
        <taxon>Eukaryota</taxon>
        <taxon>Sar</taxon>
        <taxon>Alveolata</taxon>
        <taxon>Ciliophora</taxon>
        <taxon>Postciliodesmatophora</taxon>
        <taxon>Heterotrichea</taxon>
        <taxon>Heterotrichida</taxon>
        <taxon>Fabreidae</taxon>
        <taxon>Fabrea</taxon>
    </lineage>
</organism>